<keyword evidence="2" id="KW-0121">Carboxypeptidase</keyword>
<dbReference type="GO" id="GO:0006508">
    <property type="term" value="P:proteolysis"/>
    <property type="evidence" value="ECO:0007669"/>
    <property type="project" value="InterPro"/>
</dbReference>
<feature type="non-terminal residue" evidence="2">
    <location>
        <position position="1"/>
    </location>
</feature>
<comment type="caution">
    <text evidence="2">The sequence shown here is derived from an EMBL/GenBank/DDBJ whole genome shotgun (WGS) entry which is preliminary data.</text>
</comment>
<protein>
    <submittedName>
        <fullName evidence="2">Serine carboxypeptidase-like protein</fullName>
    </submittedName>
</protein>
<dbReference type="EMBL" id="LXQA010075168">
    <property type="protein sequence ID" value="MCI10145.1"/>
    <property type="molecule type" value="Genomic_DNA"/>
</dbReference>
<dbReference type="InterPro" id="IPR001563">
    <property type="entry name" value="Peptidase_S10"/>
</dbReference>
<dbReference type="Proteomes" id="UP000265520">
    <property type="component" value="Unassembled WGS sequence"/>
</dbReference>
<accession>A0A392PGY5</accession>
<dbReference type="SUPFAM" id="SSF53474">
    <property type="entry name" value="alpha/beta-Hydrolases"/>
    <property type="match status" value="1"/>
</dbReference>
<comment type="similarity">
    <text evidence="1">Belongs to the peptidase S10 family.</text>
</comment>
<dbReference type="GO" id="GO:0004185">
    <property type="term" value="F:serine-type carboxypeptidase activity"/>
    <property type="evidence" value="ECO:0007669"/>
    <property type="project" value="InterPro"/>
</dbReference>
<keyword evidence="2" id="KW-0378">Hydrolase</keyword>
<name>A0A392PGY5_9FABA</name>
<proteinExistence type="inferred from homology"/>
<organism evidence="2 3">
    <name type="scientific">Trifolium medium</name>
    <dbReference type="NCBI Taxonomy" id="97028"/>
    <lineage>
        <taxon>Eukaryota</taxon>
        <taxon>Viridiplantae</taxon>
        <taxon>Streptophyta</taxon>
        <taxon>Embryophyta</taxon>
        <taxon>Tracheophyta</taxon>
        <taxon>Spermatophyta</taxon>
        <taxon>Magnoliopsida</taxon>
        <taxon>eudicotyledons</taxon>
        <taxon>Gunneridae</taxon>
        <taxon>Pentapetalae</taxon>
        <taxon>rosids</taxon>
        <taxon>fabids</taxon>
        <taxon>Fabales</taxon>
        <taxon>Fabaceae</taxon>
        <taxon>Papilionoideae</taxon>
        <taxon>50 kb inversion clade</taxon>
        <taxon>NPAAA clade</taxon>
        <taxon>Hologalegina</taxon>
        <taxon>IRL clade</taxon>
        <taxon>Trifolieae</taxon>
        <taxon>Trifolium</taxon>
    </lineage>
</organism>
<evidence type="ECO:0000313" key="2">
    <source>
        <dbReference type="EMBL" id="MCI10145.1"/>
    </source>
</evidence>
<dbReference type="InterPro" id="IPR029058">
    <property type="entry name" value="AB_hydrolase_fold"/>
</dbReference>
<reference evidence="2 3" key="1">
    <citation type="journal article" date="2018" name="Front. Plant Sci.">
        <title>Red Clover (Trifolium pratense) and Zigzag Clover (T. medium) - A Picture of Genomic Similarities and Differences.</title>
        <authorList>
            <person name="Dluhosova J."/>
            <person name="Istvanek J."/>
            <person name="Nedelnik J."/>
            <person name="Repkova J."/>
        </authorList>
    </citation>
    <scope>NUCLEOTIDE SEQUENCE [LARGE SCALE GENOMIC DNA]</scope>
    <source>
        <strain evidence="3">cv. 10/8</strain>
        <tissue evidence="2">Leaf</tissue>
    </source>
</reference>
<keyword evidence="3" id="KW-1185">Reference proteome</keyword>
<keyword evidence="2" id="KW-0645">Protease</keyword>
<evidence type="ECO:0000256" key="1">
    <source>
        <dbReference type="ARBA" id="ARBA00009431"/>
    </source>
</evidence>
<dbReference type="AlphaFoldDB" id="A0A392PGY5"/>
<sequence length="82" mass="9765">GSIGKWERCSYDIPYTYDIRYSYDYHVNLSRKGIRSLIYRYTRTYANRMTFATVKGAGHTAPEYLPEECFDMFSRWISKSPL</sequence>
<evidence type="ECO:0000313" key="3">
    <source>
        <dbReference type="Proteomes" id="UP000265520"/>
    </source>
</evidence>
<dbReference type="Gene3D" id="3.40.50.1820">
    <property type="entry name" value="alpha/beta hydrolase"/>
    <property type="match status" value="1"/>
</dbReference>
<dbReference type="Pfam" id="PF00450">
    <property type="entry name" value="Peptidase_S10"/>
    <property type="match status" value="1"/>
</dbReference>